<dbReference type="PANTHER" id="PTHR31352:SF1">
    <property type="entry name" value="BETA-AMYLASE 3, CHLOROPLASTIC"/>
    <property type="match status" value="1"/>
</dbReference>
<accession>A0ABP1A993</accession>
<evidence type="ECO:0000313" key="6">
    <source>
        <dbReference type="Proteomes" id="UP001497522"/>
    </source>
</evidence>
<dbReference type="PANTHER" id="PTHR31352">
    <property type="entry name" value="BETA-AMYLASE 1, CHLOROPLASTIC"/>
    <property type="match status" value="1"/>
</dbReference>
<evidence type="ECO:0000256" key="1">
    <source>
        <dbReference type="ARBA" id="ARBA00005652"/>
    </source>
</evidence>
<keyword evidence="4" id="KW-0378">Hydrolase</keyword>
<dbReference type="PRINTS" id="PR00750">
    <property type="entry name" value="BETAAMYLASE"/>
</dbReference>
<organism evidence="5 6">
    <name type="scientific">Sphagnum jensenii</name>
    <dbReference type="NCBI Taxonomy" id="128206"/>
    <lineage>
        <taxon>Eukaryota</taxon>
        <taxon>Viridiplantae</taxon>
        <taxon>Streptophyta</taxon>
        <taxon>Embryophyta</taxon>
        <taxon>Bryophyta</taxon>
        <taxon>Sphagnophytina</taxon>
        <taxon>Sphagnopsida</taxon>
        <taxon>Sphagnales</taxon>
        <taxon>Sphagnaceae</taxon>
        <taxon>Sphagnum</taxon>
    </lineage>
</organism>
<proteinExistence type="inferred from homology"/>
<keyword evidence="4" id="KW-0326">Glycosidase</keyword>
<evidence type="ECO:0000256" key="4">
    <source>
        <dbReference type="RuleBase" id="RU000509"/>
    </source>
</evidence>
<keyword evidence="6" id="KW-1185">Reference proteome</keyword>
<dbReference type="Gene3D" id="3.20.20.80">
    <property type="entry name" value="Glycosidases"/>
    <property type="match status" value="1"/>
</dbReference>
<dbReference type="SUPFAM" id="SSF51445">
    <property type="entry name" value="(Trans)glycosidases"/>
    <property type="match status" value="1"/>
</dbReference>
<reference evidence="5" key="1">
    <citation type="submission" date="2024-03" db="EMBL/GenBank/DDBJ databases">
        <authorList>
            <consortium name="ELIXIR-Norway"/>
            <consortium name="Elixir Norway"/>
        </authorList>
    </citation>
    <scope>NUCLEOTIDE SEQUENCE</scope>
</reference>
<evidence type="ECO:0000256" key="3">
    <source>
        <dbReference type="ARBA" id="ARBA00023326"/>
    </source>
</evidence>
<dbReference type="EC" id="3.2.1.2" evidence="4"/>
<keyword evidence="2 4" id="KW-0119">Carbohydrate metabolism</keyword>
<name>A0ABP1A993_9BRYO</name>
<evidence type="ECO:0000256" key="2">
    <source>
        <dbReference type="ARBA" id="ARBA00023277"/>
    </source>
</evidence>
<keyword evidence="3 4" id="KW-0624">Polysaccharide degradation</keyword>
<comment type="similarity">
    <text evidence="1 4">Belongs to the glycosyl hydrolase 14 family.</text>
</comment>
<sequence length="146" mass="16358">MSSQVTAESRTRAATSGSGDETGIPVFVMLPLDILNGQRNEINYKETDSKRKGKEYKVLSAAERPLRADLDYLKNAGVKGVMVDCWWGIVEAEGPGQYNWKGYDRLFSIICDAGLDLHVRLLPKAVRQAWAHMNCVIFRGFEVLHV</sequence>
<dbReference type="InterPro" id="IPR001554">
    <property type="entry name" value="Glyco_hydro_14"/>
</dbReference>
<dbReference type="Pfam" id="PF01373">
    <property type="entry name" value="Glyco_hydro_14"/>
    <property type="match status" value="1"/>
</dbReference>
<dbReference type="InterPro" id="IPR017853">
    <property type="entry name" value="GH"/>
</dbReference>
<comment type="catalytic activity">
    <reaction evidence="4">
        <text>Hydrolysis of (1-&gt;4)-alpha-D-glucosidic linkages in polysaccharides so as to remove successive maltose units from the non-reducing ends of the chains.</text>
        <dbReference type="EC" id="3.2.1.2"/>
    </reaction>
</comment>
<gene>
    <name evidence="5" type="ORF">CSSPJE1EN2_LOCUS2075</name>
</gene>
<evidence type="ECO:0000313" key="5">
    <source>
        <dbReference type="EMBL" id="CAK9859080.1"/>
    </source>
</evidence>
<protein>
    <recommendedName>
        <fullName evidence="4">Beta-amylase</fullName>
        <ecNumber evidence="4">3.2.1.2</ecNumber>
    </recommendedName>
</protein>
<dbReference type="Proteomes" id="UP001497522">
    <property type="component" value="Chromosome 10"/>
</dbReference>
<dbReference type="EMBL" id="OZ023711">
    <property type="protein sequence ID" value="CAK9859080.1"/>
    <property type="molecule type" value="Genomic_DNA"/>
</dbReference>